<keyword evidence="6" id="KW-0805">Transcription regulation</keyword>
<evidence type="ECO:0000256" key="11">
    <source>
        <dbReference type="SAM" id="MobiDB-lite"/>
    </source>
</evidence>
<evidence type="ECO:0000256" key="4">
    <source>
        <dbReference type="ARBA" id="ARBA00022771"/>
    </source>
</evidence>
<dbReference type="EMBL" id="CAJNYT010000066">
    <property type="protein sequence ID" value="CAF3324919.1"/>
    <property type="molecule type" value="Genomic_DNA"/>
</dbReference>
<dbReference type="Proteomes" id="UP000663872">
    <property type="component" value="Unassembled WGS sequence"/>
</dbReference>
<feature type="compositionally biased region" description="Polar residues" evidence="11">
    <location>
        <begin position="654"/>
        <end position="670"/>
    </location>
</feature>
<gene>
    <name evidence="13" type="ORF">GRG538_LOCUS2833</name>
</gene>
<dbReference type="Gene3D" id="1.20.5.340">
    <property type="match status" value="1"/>
</dbReference>
<feature type="domain" description="Fork-head" evidence="12">
    <location>
        <begin position="561"/>
        <end position="635"/>
    </location>
</feature>
<evidence type="ECO:0000256" key="9">
    <source>
        <dbReference type="ARBA" id="ARBA00023242"/>
    </source>
</evidence>
<keyword evidence="4" id="KW-0863">Zinc-finger</keyword>
<dbReference type="GO" id="GO:0000981">
    <property type="term" value="F:DNA-binding transcription factor activity, RNA polymerase II-specific"/>
    <property type="evidence" value="ECO:0007669"/>
    <property type="project" value="TreeGrafter"/>
</dbReference>
<protein>
    <recommendedName>
        <fullName evidence="12">Fork-head domain-containing protein</fullName>
    </recommendedName>
</protein>
<dbReference type="InterPro" id="IPR050998">
    <property type="entry name" value="FOXP"/>
</dbReference>
<dbReference type="PROSITE" id="PS00658">
    <property type="entry name" value="FORK_HEAD_2"/>
    <property type="match status" value="1"/>
</dbReference>
<dbReference type="GO" id="GO:0008270">
    <property type="term" value="F:zinc ion binding"/>
    <property type="evidence" value="ECO:0007669"/>
    <property type="project" value="UniProtKB-KW"/>
</dbReference>
<dbReference type="GO" id="GO:0005634">
    <property type="term" value="C:nucleus"/>
    <property type="evidence" value="ECO:0007669"/>
    <property type="project" value="UniProtKB-SubCell"/>
</dbReference>
<evidence type="ECO:0000256" key="2">
    <source>
        <dbReference type="ARBA" id="ARBA00022491"/>
    </source>
</evidence>
<keyword evidence="8" id="KW-0804">Transcription</keyword>
<evidence type="ECO:0000256" key="8">
    <source>
        <dbReference type="ARBA" id="ARBA00023163"/>
    </source>
</evidence>
<feature type="DNA-binding region" description="Fork-head" evidence="10">
    <location>
        <begin position="561"/>
        <end position="635"/>
    </location>
</feature>
<evidence type="ECO:0000313" key="14">
    <source>
        <dbReference type="Proteomes" id="UP000663872"/>
    </source>
</evidence>
<feature type="region of interest" description="Disordered" evidence="11">
    <location>
        <begin position="645"/>
        <end position="670"/>
    </location>
</feature>
<evidence type="ECO:0000256" key="1">
    <source>
        <dbReference type="ARBA" id="ARBA00004123"/>
    </source>
</evidence>
<dbReference type="PANTHER" id="PTHR45796">
    <property type="entry name" value="FORKHEAD BOX P, ISOFORM C"/>
    <property type="match status" value="1"/>
</dbReference>
<keyword evidence="3" id="KW-0479">Metal-binding</keyword>
<keyword evidence="5" id="KW-0862">Zinc</keyword>
<evidence type="ECO:0000256" key="7">
    <source>
        <dbReference type="ARBA" id="ARBA00023125"/>
    </source>
</evidence>
<feature type="region of interest" description="Disordered" evidence="11">
    <location>
        <begin position="703"/>
        <end position="770"/>
    </location>
</feature>
<dbReference type="Pfam" id="PF16159">
    <property type="entry name" value="FOXP-CC"/>
    <property type="match status" value="1"/>
</dbReference>
<name>A0A817U0R2_9BILA</name>
<dbReference type="InterPro" id="IPR036388">
    <property type="entry name" value="WH-like_DNA-bd_sf"/>
</dbReference>
<organism evidence="13 14">
    <name type="scientific">Rotaria socialis</name>
    <dbReference type="NCBI Taxonomy" id="392032"/>
    <lineage>
        <taxon>Eukaryota</taxon>
        <taxon>Metazoa</taxon>
        <taxon>Spiralia</taxon>
        <taxon>Gnathifera</taxon>
        <taxon>Rotifera</taxon>
        <taxon>Eurotatoria</taxon>
        <taxon>Bdelloidea</taxon>
        <taxon>Philodinida</taxon>
        <taxon>Philodinidae</taxon>
        <taxon>Rotaria</taxon>
    </lineage>
</organism>
<proteinExistence type="predicted"/>
<dbReference type="PRINTS" id="PR00053">
    <property type="entry name" value="FORKHEAD"/>
</dbReference>
<keyword evidence="7 10" id="KW-0238">DNA-binding</keyword>
<dbReference type="InterPro" id="IPR032354">
    <property type="entry name" value="FOXP-CC"/>
</dbReference>
<feature type="region of interest" description="Disordered" evidence="11">
    <location>
        <begin position="469"/>
        <end position="516"/>
    </location>
</feature>
<dbReference type="InterPro" id="IPR030456">
    <property type="entry name" value="TF_fork_head_CS_2"/>
</dbReference>
<feature type="compositionally biased region" description="Acidic residues" evidence="11">
    <location>
        <begin position="710"/>
        <end position="722"/>
    </location>
</feature>
<reference evidence="13" key="1">
    <citation type="submission" date="2021-02" db="EMBL/GenBank/DDBJ databases">
        <authorList>
            <person name="Nowell W R."/>
        </authorList>
    </citation>
    <scope>NUCLEOTIDE SEQUENCE</scope>
</reference>
<accession>A0A817U0R2</accession>
<evidence type="ECO:0000313" key="13">
    <source>
        <dbReference type="EMBL" id="CAF3324919.1"/>
    </source>
</evidence>
<dbReference type="FunFam" id="1.10.10.10:FF:000010">
    <property type="entry name" value="Forkhead box P2 isoform B"/>
    <property type="match status" value="1"/>
</dbReference>
<evidence type="ECO:0000256" key="5">
    <source>
        <dbReference type="ARBA" id="ARBA00022833"/>
    </source>
</evidence>
<dbReference type="InterPro" id="IPR036390">
    <property type="entry name" value="WH_DNA-bd_sf"/>
</dbReference>
<dbReference type="SUPFAM" id="SSF46785">
    <property type="entry name" value="Winged helix' DNA-binding domain"/>
    <property type="match status" value="1"/>
</dbReference>
<sequence length="770" mass="84771">MRVTTNRTSKLQTATRTKASTTTILNEQTGHLQNGTTIVSPTSSNNGSLRLIDSGDYLSTAVSPQQQHQPVTTSTMLQYLQPSSNAIQNMLIQQILTSPEQQRLLVEKINQQLSEQIQLNLVPPTTTSQPTTNSDIIKQIQNQLANQQLLLQQVSSKQQQQQQIPSLFSITNSNNTNQPTTATVQYLTTTPNNSSTSDSSMISIATRPYHQQQQLPTTINITDLLTTGRTTSTGVNIIGNNNNNNNNNNNSEARITMPTTTAINRSSTTITNQQQDLINPLYQRNYCRWPSCDTLCLSLADFNRHVNDEHSLDDRSVAQARVQQHVVQQLESLLAREREILQAMMKHLHGGSITTNGATSSNSNAATAHIINQPATRALTTSTPYHHGLTANARTAQLASLSSPASSSSSINNTSSSAALHHLPMVKLENAFLTSTGAVTTTNSSDAYNRITPHDLSSASGATTSAILRASASSSPPPVHTVEEEVGDDTQDDDDDDDNMDDMNGDISVQTGPNGSILPIINMEKHRLSRKTKAMLALGGKKAGKGKELKNREYYMTHDVRPPFTYATLIRQAIIESPDNQLTLNEVYKWFEGQFLYFRKNAQTWKNAVRHNLSLHKCFMRVENIKGAVWTVDENEFCKRRLTRTAEKGHSHNESSSSYGHNTSTRLSTGDDQALYSYPFGMEDDYKDFKGLLNTHELALSGAHSHGGNGDDDDDDDDDDGDNSASINENGGDHHDQSTDMNHSQYDQTDDDDGQNDMSLAHGDDEQVDE</sequence>
<comment type="subcellular location">
    <subcellularLocation>
        <location evidence="1 10">Nucleus</location>
    </subcellularLocation>
</comment>
<dbReference type="InterPro" id="IPR001766">
    <property type="entry name" value="Fork_head_dom"/>
</dbReference>
<dbReference type="AlphaFoldDB" id="A0A817U0R2"/>
<evidence type="ECO:0000256" key="3">
    <source>
        <dbReference type="ARBA" id="ARBA00022723"/>
    </source>
</evidence>
<keyword evidence="2" id="KW-0678">Repressor</keyword>
<dbReference type="PROSITE" id="PS50039">
    <property type="entry name" value="FORK_HEAD_3"/>
    <property type="match status" value="1"/>
</dbReference>
<evidence type="ECO:0000256" key="6">
    <source>
        <dbReference type="ARBA" id="ARBA00023015"/>
    </source>
</evidence>
<evidence type="ECO:0000259" key="12">
    <source>
        <dbReference type="PROSITE" id="PS50039"/>
    </source>
</evidence>
<feature type="compositionally biased region" description="Acidic residues" evidence="11">
    <location>
        <begin position="484"/>
        <end position="504"/>
    </location>
</feature>
<dbReference type="PANTHER" id="PTHR45796:SF4">
    <property type="entry name" value="FORKHEAD BOX P, ISOFORM C"/>
    <property type="match status" value="1"/>
</dbReference>
<comment type="caution">
    <text evidence="13">The sequence shown here is derived from an EMBL/GenBank/DDBJ whole genome shotgun (WGS) entry which is preliminary data.</text>
</comment>
<dbReference type="GO" id="GO:0000978">
    <property type="term" value="F:RNA polymerase II cis-regulatory region sequence-specific DNA binding"/>
    <property type="evidence" value="ECO:0007669"/>
    <property type="project" value="TreeGrafter"/>
</dbReference>
<dbReference type="Pfam" id="PF00250">
    <property type="entry name" value="Forkhead"/>
    <property type="match status" value="1"/>
</dbReference>
<evidence type="ECO:0000256" key="10">
    <source>
        <dbReference type="PROSITE-ProRule" id="PRU00089"/>
    </source>
</evidence>
<keyword evidence="9 10" id="KW-0539">Nucleus</keyword>
<dbReference type="SMART" id="SM00339">
    <property type="entry name" value="FH"/>
    <property type="match status" value="1"/>
</dbReference>
<dbReference type="Gene3D" id="1.10.10.10">
    <property type="entry name" value="Winged helix-like DNA-binding domain superfamily/Winged helix DNA-binding domain"/>
    <property type="match status" value="1"/>
</dbReference>